<evidence type="ECO:0000313" key="3">
    <source>
        <dbReference type="EMBL" id="KAK4644174.1"/>
    </source>
</evidence>
<feature type="coiled-coil region" evidence="1">
    <location>
        <begin position="209"/>
        <end position="271"/>
    </location>
</feature>
<sequence length="1274" mass="144043">MSRQGAHEWGDRPPPTGPKARPPNKKRRAEAHATTDSSEPWVRPESQSYRPARSPSPKRHKPEPPSGNGIAIKGSAGNRHYSSATEEEDDRGPPAQLGDYQVRRQSSAGVEERAAGGGRDVADVDFRGDMPFPDYFPEATPWVMDRVRHEFRKLWEFLELPNLRPVTATWHPLVTATLSELGRVESFCDFINARRRELHGQTMDFKRQLNKFERDYKAQSEEMEGFKKETDKFRRQVTKLENEAEVYRKQIAKLESDNSQQAAEVDGQKKKISKLDQRLSRQITETEICKKKADKLEEDCAKQAADIEASYKKEIVKLEEDKSRLAAEVEGYKKQIGEGETDKKSPGVGSEGGSAWVCKPELGRIPVVTQEDYPPRAPRGPKHWAKKNDDRTSRSPAKDSTGEIEDYKTQIGKLEETCKQQVAQIKGCRMELERWRQDSHNWSAEKERYKVDMGHLQQEFGRLEKEFDSVVAHKNRRGDTIRHLEAKLARMAAKKDPRAELFQVREENEKLSNDYDALKASYDNQLVMFQNLERDAAEQKKKFTTIRVEHQRSIDKIKAEKQDLERQIVEIQKAHNGKNQRSPADRELAAPDIDQLMGGMEPKMQPADEPKRSTEQLPKSAQQHIKQLLGKIMSTGSAVDSSTIPVVRQVSVPSSGGDTISTPKPAGISQPQEGQAQGGIRISADHESQQLLRYQAMVREKDERIKQLTAEYIELQKLFGEKIAQIEKDLQTNKARLQQQAQGHDDKPGSDTVNAILKSRVDKLLVKDKDKETALKQLRDANFKLEYLVEEKDDKYKQLYAVNVTLQSMVQEKTSIVERLEEERNQLQGDVQARDVQIRALEGKISETEAQLCEEADKSTKLRQIIAHKEAEISTLRVTSSLPDTPVSAVSTASFQIQMPQAASSDDGLRGDNGTGLGLSAQQEPPVFIKRERPDPGCELMETTEQDQDLRKGIVSLVSELFNITPSQKWTTDTIVKFVRCLGCDQDGNTALNNARAEMTSISDAWTLKDVWGRDCAEQTEQQSYLKDTLTGRFTHLCLLLSSVREGQEDMSTCQVIGELARGLVSADHSQFPLAGMAFLECVASNQAKPQRVRATEGLMAILICELCRHLQQMLQAPKNYWGIKEILGTTEDEAAETSTIWKLATILAEDDTRSDPLETRKRLAQTCGDKFSFFYQADEDNKEREIGLLSCGTGMEDDANSQIFLMLDFGKRWIRMVDCSLAYFTSNRAAPRMLDLVIAREDGEKKEEVELFKIEAAPKDVAAFWLRNICYGG</sequence>
<dbReference type="Proteomes" id="UP001322138">
    <property type="component" value="Unassembled WGS sequence"/>
</dbReference>
<feature type="coiled-coil region" evidence="1">
    <location>
        <begin position="547"/>
        <end position="581"/>
    </location>
</feature>
<dbReference type="PANTHER" id="PTHR45615:SF80">
    <property type="entry name" value="GRIP DOMAIN-CONTAINING PROTEIN"/>
    <property type="match status" value="1"/>
</dbReference>
<feature type="compositionally biased region" description="Pro residues" evidence="2">
    <location>
        <begin position="12"/>
        <end position="21"/>
    </location>
</feature>
<organism evidence="3 4">
    <name type="scientific">Podospora bellae-mahoneyi</name>
    <dbReference type="NCBI Taxonomy" id="2093777"/>
    <lineage>
        <taxon>Eukaryota</taxon>
        <taxon>Fungi</taxon>
        <taxon>Dikarya</taxon>
        <taxon>Ascomycota</taxon>
        <taxon>Pezizomycotina</taxon>
        <taxon>Sordariomycetes</taxon>
        <taxon>Sordariomycetidae</taxon>
        <taxon>Sordariales</taxon>
        <taxon>Podosporaceae</taxon>
        <taxon>Podospora</taxon>
    </lineage>
</organism>
<feature type="coiled-coil region" evidence="1">
    <location>
        <begin position="691"/>
        <end position="747"/>
    </location>
</feature>
<evidence type="ECO:0000256" key="1">
    <source>
        <dbReference type="SAM" id="Coils"/>
    </source>
</evidence>
<name>A0ABR0FM38_9PEZI</name>
<reference evidence="3 4" key="1">
    <citation type="journal article" date="2023" name="bioRxiv">
        <title>High-quality genome assemblies of four members of thePodospora anserinaspecies complex.</title>
        <authorList>
            <person name="Ament-Velasquez S.L."/>
            <person name="Vogan A.A."/>
            <person name="Wallerman O."/>
            <person name="Hartmann F."/>
            <person name="Gautier V."/>
            <person name="Silar P."/>
            <person name="Giraud T."/>
            <person name="Johannesson H."/>
        </authorList>
    </citation>
    <scope>NUCLEOTIDE SEQUENCE [LARGE SCALE GENOMIC DNA]</scope>
    <source>
        <strain evidence="3 4">CBS 112042</strain>
    </source>
</reference>
<feature type="compositionally biased region" description="Basic and acidic residues" evidence="2">
    <location>
        <begin position="1"/>
        <end position="11"/>
    </location>
</feature>
<feature type="region of interest" description="Disordered" evidence="2">
    <location>
        <begin position="1"/>
        <end position="122"/>
    </location>
</feature>
<gene>
    <name evidence="3" type="ORF">QC761_302270</name>
</gene>
<protein>
    <submittedName>
        <fullName evidence="3">Uncharacterized protein</fullName>
    </submittedName>
</protein>
<dbReference type="Gene3D" id="1.10.287.1490">
    <property type="match status" value="1"/>
</dbReference>
<feature type="region of interest" description="Disordered" evidence="2">
    <location>
        <begin position="902"/>
        <end position="921"/>
    </location>
</feature>
<feature type="compositionally biased region" description="Polar residues" evidence="2">
    <location>
        <begin position="651"/>
        <end position="662"/>
    </location>
</feature>
<feature type="compositionally biased region" description="Basic and acidic residues" evidence="2">
    <location>
        <begin position="110"/>
        <end position="122"/>
    </location>
</feature>
<feature type="region of interest" description="Disordered" evidence="2">
    <location>
        <begin position="367"/>
        <end position="405"/>
    </location>
</feature>
<feature type="coiled-coil region" evidence="1">
    <location>
        <begin position="803"/>
        <end position="837"/>
    </location>
</feature>
<dbReference type="PANTHER" id="PTHR45615">
    <property type="entry name" value="MYOSIN HEAVY CHAIN, NON-MUSCLE"/>
    <property type="match status" value="1"/>
</dbReference>
<feature type="coiled-coil region" evidence="1">
    <location>
        <begin position="301"/>
        <end position="335"/>
    </location>
</feature>
<evidence type="ECO:0000256" key="2">
    <source>
        <dbReference type="SAM" id="MobiDB-lite"/>
    </source>
</evidence>
<feature type="compositionally biased region" description="Basic and acidic residues" evidence="2">
    <location>
        <begin position="386"/>
        <end position="405"/>
    </location>
</feature>
<dbReference type="GeneID" id="87896849"/>
<evidence type="ECO:0000313" key="4">
    <source>
        <dbReference type="Proteomes" id="UP001322138"/>
    </source>
</evidence>
<accession>A0ABR0FM38</accession>
<keyword evidence="1" id="KW-0175">Coiled coil</keyword>
<dbReference type="EMBL" id="JAFFGZ010000005">
    <property type="protein sequence ID" value="KAK4644174.1"/>
    <property type="molecule type" value="Genomic_DNA"/>
</dbReference>
<keyword evidence="4" id="KW-1185">Reference proteome</keyword>
<feature type="region of interest" description="Disordered" evidence="2">
    <location>
        <begin position="651"/>
        <end position="673"/>
    </location>
</feature>
<comment type="caution">
    <text evidence="3">The sequence shown here is derived from an EMBL/GenBank/DDBJ whole genome shotgun (WGS) entry which is preliminary data.</text>
</comment>
<dbReference type="RefSeq" id="XP_062733150.1">
    <property type="nucleotide sequence ID" value="XM_062877367.1"/>
</dbReference>
<proteinExistence type="predicted"/>